<proteinExistence type="predicted"/>
<dbReference type="AntiFam" id="ANF00065">
    <property type="entry name" value="Translation of REP sequence"/>
</dbReference>
<protein>
    <submittedName>
        <fullName evidence="2">Uncharacterized protein</fullName>
    </submittedName>
</protein>
<keyword evidence="3" id="KW-1185">Reference proteome</keyword>
<name>A9MH97_SALAR</name>
<gene>
    <name evidence="2" type="ordered locus">SARI_03451</name>
</gene>
<dbReference type="Proteomes" id="UP000002084">
    <property type="component" value="Chromosome"/>
</dbReference>
<reference evidence="2 3" key="1">
    <citation type="submission" date="2007-11" db="EMBL/GenBank/DDBJ databases">
        <authorList>
            <consortium name="The Salmonella enterica serovar Arizonae Genome Sequencing Project"/>
            <person name="McClelland M."/>
            <person name="Sanderson E.K."/>
            <person name="Porwollik S."/>
            <person name="Spieth J."/>
            <person name="Clifton W.S."/>
            <person name="Fulton R."/>
            <person name="Chunyan W."/>
            <person name="Wollam A."/>
            <person name="Shah N."/>
            <person name="Pepin K."/>
            <person name="Bhonagiri V."/>
            <person name="Nash W."/>
            <person name="Johnson M."/>
            <person name="Thiruvilangam P."/>
            <person name="Wilson R."/>
        </authorList>
    </citation>
    <scope>NUCLEOTIDE SEQUENCE [LARGE SCALE GENOMIC DNA]</scope>
    <source>
        <strain evidence="3">ATCC BAA-731 / CDC346-86 / RSK2980</strain>
    </source>
</reference>
<feature type="region of interest" description="Disordered" evidence="1">
    <location>
        <begin position="21"/>
        <end position="58"/>
    </location>
</feature>
<dbReference type="AlphaFoldDB" id="A9MH97"/>
<dbReference type="EMBL" id="CP000880">
    <property type="protein sequence ID" value="ABX23280.1"/>
    <property type="molecule type" value="Genomic_DNA"/>
</dbReference>
<dbReference type="KEGG" id="ses:SARI_03451"/>
<accession>A9MH97</accession>
<dbReference type="HOGENOM" id="CLU_2976615_0_0_6"/>
<evidence type="ECO:0000256" key="1">
    <source>
        <dbReference type="SAM" id="MobiDB-lite"/>
    </source>
</evidence>
<evidence type="ECO:0000313" key="3">
    <source>
        <dbReference type="Proteomes" id="UP000002084"/>
    </source>
</evidence>
<sequence>MPDGGINALSGLQHTVGLISAAPSGTSPARKFQRCRGKPPWMSLKRNIGGKATDSNGQ</sequence>
<evidence type="ECO:0000313" key="2">
    <source>
        <dbReference type="EMBL" id="ABX23280.1"/>
    </source>
</evidence>
<organism evidence="2 3">
    <name type="scientific">Salmonella arizonae (strain ATCC BAA-731 / CDC346-86 / RSK2980)</name>
    <dbReference type="NCBI Taxonomy" id="41514"/>
    <lineage>
        <taxon>Bacteria</taxon>
        <taxon>Pseudomonadati</taxon>
        <taxon>Pseudomonadota</taxon>
        <taxon>Gammaproteobacteria</taxon>
        <taxon>Enterobacterales</taxon>
        <taxon>Enterobacteriaceae</taxon>
        <taxon>Salmonella</taxon>
    </lineage>
</organism>